<protein>
    <submittedName>
        <fullName evidence="4">Methylmalonyl-CoA epimerase</fullName>
        <ecNumber evidence="4">5.1.99.1</ecNumber>
    </submittedName>
</protein>
<evidence type="ECO:0000313" key="4">
    <source>
        <dbReference type="EMBL" id="QDO93579.1"/>
    </source>
</evidence>
<gene>
    <name evidence="4" type="primary">mce</name>
    <name evidence="4" type="ORF">FNB79_06165</name>
</gene>
<accession>A0A516GPZ4</accession>
<evidence type="ECO:0000259" key="3">
    <source>
        <dbReference type="PROSITE" id="PS51819"/>
    </source>
</evidence>
<evidence type="ECO:0000256" key="1">
    <source>
        <dbReference type="ARBA" id="ARBA00009308"/>
    </source>
</evidence>
<reference evidence="4 5" key="1">
    <citation type="submission" date="2019-07" db="EMBL/GenBank/DDBJ databases">
        <title>Genome sequencing for Formosa sp. PS13.</title>
        <authorList>
            <person name="Park S.-J."/>
        </authorList>
    </citation>
    <scope>NUCLEOTIDE SEQUENCE [LARGE SCALE GENOMIC DNA]</scope>
    <source>
        <strain evidence="4 5">PS13</strain>
    </source>
</reference>
<dbReference type="InterPro" id="IPR037523">
    <property type="entry name" value="VOC_core"/>
</dbReference>
<feature type="domain" description="VOC" evidence="3">
    <location>
        <begin position="5"/>
        <end position="133"/>
    </location>
</feature>
<dbReference type="AlphaFoldDB" id="A0A516GPZ4"/>
<dbReference type="GO" id="GO:0046872">
    <property type="term" value="F:metal ion binding"/>
    <property type="evidence" value="ECO:0007669"/>
    <property type="project" value="UniProtKB-KW"/>
</dbReference>
<dbReference type="InterPro" id="IPR017515">
    <property type="entry name" value="MeMalonyl-CoA_epimerase"/>
</dbReference>
<dbReference type="InterPro" id="IPR029068">
    <property type="entry name" value="Glyas_Bleomycin-R_OHBP_Dase"/>
</dbReference>
<dbReference type="OrthoDB" id="9788468at2"/>
<dbReference type="RefSeq" id="WP_143380481.1">
    <property type="nucleotide sequence ID" value="NZ_CP041637.1"/>
</dbReference>
<dbReference type="EMBL" id="CP041637">
    <property type="protein sequence ID" value="QDO93579.1"/>
    <property type="molecule type" value="Genomic_DNA"/>
</dbReference>
<keyword evidence="4" id="KW-0413">Isomerase</keyword>
<dbReference type="FunFam" id="3.10.180.10:FF:000006">
    <property type="entry name" value="Methylmalonyl-CoA epimerase"/>
    <property type="match status" value="1"/>
</dbReference>
<evidence type="ECO:0000313" key="5">
    <source>
        <dbReference type="Proteomes" id="UP000319209"/>
    </source>
</evidence>
<dbReference type="PANTHER" id="PTHR43048">
    <property type="entry name" value="METHYLMALONYL-COA EPIMERASE"/>
    <property type="match status" value="1"/>
</dbReference>
<dbReference type="CDD" id="cd07249">
    <property type="entry name" value="MMCE"/>
    <property type="match status" value="1"/>
</dbReference>
<organism evidence="4 5">
    <name type="scientific">Formosa sediminum</name>
    <dbReference type="NCBI Taxonomy" id="2594004"/>
    <lineage>
        <taxon>Bacteria</taxon>
        <taxon>Pseudomonadati</taxon>
        <taxon>Bacteroidota</taxon>
        <taxon>Flavobacteriia</taxon>
        <taxon>Flavobacteriales</taxon>
        <taxon>Flavobacteriaceae</taxon>
        <taxon>Formosa</taxon>
    </lineage>
</organism>
<name>A0A516GPZ4_9FLAO</name>
<comment type="similarity">
    <text evidence="1">Belongs to the methylmalonyl-CoA epimerase family.</text>
</comment>
<dbReference type="InterPro" id="IPR051785">
    <property type="entry name" value="MMCE/EMCE_epimerase"/>
</dbReference>
<keyword evidence="5" id="KW-1185">Reference proteome</keyword>
<dbReference type="SUPFAM" id="SSF54593">
    <property type="entry name" value="Glyoxalase/Bleomycin resistance protein/Dihydroxybiphenyl dioxygenase"/>
    <property type="match status" value="1"/>
</dbReference>
<dbReference type="GO" id="GO:0046491">
    <property type="term" value="P:L-methylmalonyl-CoA metabolic process"/>
    <property type="evidence" value="ECO:0007669"/>
    <property type="project" value="TreeGrafter"/>
</dbReference>
<sequence>MNISHIEHIGIAVENLEESITYYENVLGLKCYAIEEVADQKVKTAFFLVGETKIELLESTAPDGPIGKFVAKKGQGIHHIAFAVNNASEALKQAEECGVTLIDHTSRKGAEGLNIGFLHPKSTQGVLTELCSKEK</sequence>
<dbReference type="Pfam" id="PF13669">
    <property type="entry name" value="Glyoxalase_4"/>
    <property type="match status" value="1"/>
</dbReference>
<dbReference type="PROSITE" id="PS51819">
    <property type="entry name" value="VOC"/>
    <property type="match status" value="1"/>
</dbReference>
<dbReference type="NCBIfam" id="TIGR03081">
    <property type="entry name" value="metmalonyl_epim"/>
    <property type="match status" value="1"/>
</dbReference>
<dbReference type="KEGG" id="fop:FNB79_06165"/>
<dbReference type="GO" id="GO:0004493">
    <property type="term" value="F:methylmalonyl-CoA epimerase activity"/>
    <property type="evidence" value="ECO:0007669"/>
    <property type="project" value="UniProtKB-EC"/>
</dbReference>
<dbReference type="Proteomes" id="UP000319209">
    <property type="component" value="Chromosome"/>
</dbReference>
<evidence type="ECO:0000256" key="2">
    <source>
        <dbReference type="ARBA" id="ARBA00022723"/>
    </source>
</evidence>
<proteinExistence type="inferred from homology"/>
<keyword evidence="2" id="KW-0479">Metal-binding</keyword>
<dbReference type="PANTHER" id="PTHR43048:SF3">
    <property type="entry name" value="METHYLMALONYL-COA EPIMERASE, MITOCHONDRIAL"/>
    <property type="match status" value="1"/>
</dbReference>
<dbReference type="Gene3D" id="3.10.180.10">
    <property type="entry name" value="2,3-Dihydroxybiphenyl 1,2-Dioxygenase, domain 1"/>
    <property type="match status" value="1"/>
</dbReference>
<dbReference type="EC" id="5.1.99.1" evidence="4"/>